<reference evidence="1 2" key="1">
    <citation type="submission" date="2019-04" db="EMBL/GenBank/DDBJ databases">
        <authorList>
            <person name="Li Y."/>
            <person name="Wang J."/>
        </authorList>
    </citation>
    <scope>NUCLEOTIDE SEQUENCE [LARGE SCALE GENOMIC DNA]</scope>
    <source>
        <strain evidence="1 2">DSM 14668</strain>
    </source>
</reference>
<organism evidence="1 2">
    <name type="scientific">Polyangium fumosum</name>
    <dbReference type="NCBI Taxonomy" id="889272"/>
    <lineage>
        <taxon>Bacteria</taxon>
        <taxon>Pseudomonadati</taxon>
        <taxon>Myxococcota</taxon>
        <taxon>Polyangia</taxon>
        <taxon>Polyangiales</taxon>
        <taxon>Polyangiaceae</taxon>
        <taxon>Polyangium</taxon>
    </lineage>
</organism>
<sequence length="319" mass="34904">MNLGITLLRCASPFVFIGMSLYGLGCMADPEEMSADPEDVVVREALGYAGGDPGTANHLRPVVLMNHGVQETTRALGKAALVNTNAYLPAMPYMPSASATGEMAGARQEFLEVLIGCALPDGVYVYDPGHVERYIYFNGSFFPVYKKYFGDVGLAPEWTNRKLELQEKQWVTACVLARTNRYGETIQILLEGSHPALAHTEDELAEYPYPVRESKTWGNMFDSTVTLSTTDPSVSPSALPFTAYICSDPQIPVLAPDALFRECDAMDACGFNYMGECCVPTPWHVCPITFTATIRASVKQEDVHVPFPDLPAGWTPVIP</sequence>
<dbReference type="OrthoDB" id="5482852at2"/>
<dbReference type="EMBL" id="SSMQ01000032">
    <property type="protein sequence ID" value="TKD03099.1"/>
    <property type="molecule type" value="Genomic_DNA"/>
</dbReference>
<proteinExistence type="predicted"/>
<evidence type="ECO:0000313" key="1">
    <source>
        <dbReference type="EMBL" id="TKD03099.1"/>
    </source>
</evidence>
<keyword evidence="2" id="KW-1185">Reference proteome</keyword>
<protein>
    <submittedName>
        <fullName evidence="1">Uncharacterized protein</fullName>
    </submittedName>
</protein>
<comment type="caution">
    <text evidence="1">The sequence shown here is derived from an EMBL/GenBank/DDBJ whole genome shotgun (WGS) entry which is preliminary data.</text>
</comment>
<name>A0A4U1J6Y2_9BACT</name>
<dbReference type="AlphaFoldDB" id="A0A4U1J6Y2"/>
<gene>
    <name evidence="1" type="ORF">E8A74_27640</name>
</gene>
<accession>A0A4U1J6Y2</accession>
<evidence type="ECO:0000313" key="2">
    <source>
        <dbReference type="Proteomes" id="UP000309215"/>
    </source>
</evidence>
<dbReference type="Proteomes" id="UP000309215">
    <property type="component" value="Unassembled WGS sequence"/>
</dbReference>